<protein>
    <submittedName>
        <fullName evidence="2">Uncharacterized protein</fullName>
    </submittedName>
</protein>
<keyword evidence="1" id="KW-0812">Transmembrane</keyword>
<feature type="transmembrane region" description="Helical" evidence="1">
    <location>
        <begin position="75"/>
        <end position="94"/>
    </location>
</feature>
<organism evidence="2 3">
    <name type="scientific">Trema orientale</name>
    <name type="common">Charcoal tree</name>
    <name type="synonym">Celtis orientalis</name>
    <dbReference type="NCBI Taxonomy" id="63057"/>
    <lineage>
        <taxon>Eukaryota</taxon>
        <taxon>Viridiplantae</taxon>
        <taxon>Streptophyta</taxon>
        <taxon>Embryophyta</taxon>
        <taxon>Tracheophyta</taxon>
        <taxon>Spermatophyta</taxon>
        <taxon>Magnoliopsida</taxon>
        <taxon>eudicotyledons</taxon>
        <taxon>Gunneridae</taxon>
        <taxon>Pentapetalae</taxon>
        <taxon>rosids</taxon>
        <taxon>fabids</taxon>
        <taxon>Rosales</taxon>
        <taxon>Cannabaceae</taxon>
        <taxon>Trema</taxon>
    </lineage>
</organism>
<name>A0A2P5BCI3_TREOI</name>
<keyword evidence="1" id="KW-0472">Membrane</keyword>
<evidence type="ECO:0000256" key="1">
    <source>
        <dbReference type="SAM" id="Phobius"/>
    </source>
</evidence>
<keyword evidence="3" id="KW-1185">Reference proteome</keyword>
<evidence type="ECO:0000313" key="2">
    <source>
        <dbReference type="EMBL" id="PON46471.1"/>
    </source>
</evidence>
<dbReference type="InParanoid" id="A0A2P5BCI3"/>
<accession>A0A2P5BCI3</accession>
<proteinExistence type="predicted"/>
<gene>
    <name evidence="2" type="ORF">TorRG33x02_326030</name>
</gene>
<reference evidence="3" key="1">
    <citation type="submission" date="2016-06" db="EMBL/GenBank/DDBJ databases">
        <title>Parallel loss of symbiosis genes in relatives of nitrogen-fixing non-legume Parasponia.</title>
        <authorList>
            <person name="Van Velzen R."/>
            <person name="Holmer R."/>
            <person name="Bu F."/>
            <person name="Rutten L."/>
            <person name="Van Zeijl A."/>
            <person name="Liu W."/>
            <person name="Santuari L."/>
            <person name="Cao Q."/>
            <person name="Sharma T."/>
            <person name="Shen D."/>
            <person name="Roswanjaya Y."/>
            <person name="Wardhani T."/>
            <person name="Kalhor M.S."/>
            <person name="Jansen J."/>
            <person name="Van den Hoogen J."/>
            <person name="Gungor B."/>
            <person name="Hartog M."/>
            <person name="Hontelez J."/>
            <person name="Verver J."/>
            <person name="Yang W.-C."/>
            <person name="Schijlen E."/>
            <person name="Repin R."/>
            <person name="Schilthuizen M."/>
            <person name="Schranz E."/>
            <person name="Heidstra R."/>
            <person name="Miyata K."/>
            <person name="Fedorova E."/>
            <person name="Kohlen W."/>
            <person name="Bisseling T."/>
            <person name="Smit S."/>
            <person name="Geurts R."/>
        </authorList>
    </citation>
    <scope>NUCLEOTIDE SEQUENCE [LARGE SCALE GENOMIC DNA]</scope>
    <source>
        <strain evidence="3">cv. RG33-2</strain>
    </source>
</reference>
<dbReference type="AlphaFoldDB" id="A0A2P5BCI3"/>
<comment type="caution">
    <text evidence="2">The sequence shown here is derived from an EMBL/GenBank/DDBJ whole genome shotgun (WGS) entry which is preliminary data.</text>
</comment>
<sequence length="115" mass="12970">MSFSPPLKLGKNPSTFLIIAIVVSVLSVWTNKSSKGFDFASDNVLYSHKVCGNHDSSTAAVVIPSLVLVRAWDRALLRILDFAYSTNLIIINMLTAHRHYYSKRLAHYKKVDLYQ</sequence>
<dbReference type="Proteomes" id="UP000237000">
    <property type="component" value="Unassembled WGS sequence"/>
</dbReference>
<dbReference type="EMBL" id="JXTC01000553">
    <property type="protein sequence ID" value="PON46471.1"/>
    <property type="molecule type" value="Genomic_DNA"/>
</dbReference>
<keyword evidence="1" id="KW-1133">Transmembrane helix</keyword>
<evidence type="ECO:0000313" key="3">
    <source>
        <dbReference type="Proteomes" id="UP000237000"/>
    </source>
</evidence>
<feature type="transmembrane region" description="Helical" evidence="1">
    <location>
        <begin position="12"/>
        <end position="29"/>
    </location>
</feature>